<dbReference type="EMBL" id="MTQA01000303">
    <property type="protein sequence ID" value="PNP61354.1"/>
    <property type="molecule type" value="Genomic_DNA"/>
</dbReference>
<evidence type="ECO:0000313" key="4">
    <source>
        <dbReference type="Proteomes" id="UP000236664"/>
    </source>
</evidence>
<evidence type="ECO:0000256" key="2">
    <source>
        <dbReference type="SAM" id="MobiDB-lite"/>
    </source>
</evidence>
<proteinExistence type="predicted"/>
<evidence type="ECO:0000256" key="1">
    <source>
        <dbReference type="SAM" id="Coils"/>
    </source>
</evidence>
<sequence>MSNRVSKQSSRKTRQTREVDKELERIRKEREIEALADSVRDFGDDAEMPCTRCFRENQRCIMSSDSSRCEYCVRNRKSCDGTRVASSLMTLMKQEKKLENDEDEASEDLLKLHEEMAALQSRLAAAAGRLSRIRKIKSRVREKRSEATRRGLQEVEQQDNLLSMLDAHEGALLEDLQADHVPNDVDWSALGLGDDFLNASPLLDSGETSSGAAGR</sequence>
<comment type="caution">
    <text evidence="3">The sequence shown here is derived from an EMBL/GenBank/DDBJ whole genome shotgun (WGS) entry which is preliminary data.</text>
</comment>
<feature type="coiled-coil region" evidence="1">
    <location>
        <begin position="88"/>
        <end position="122"/>
    </location>
</feature>
<dbReference type="Proteomes" id="UP000236664">
    <property type="component" value="Unassembled WGS sequence"/>
</dbReference>
<dbReference type="AlphaFoldDB" id="A0A2K0UUB5"/>
<keyword evidence="4" id="KW-1185">Reference proteome</keyword>
<keyword evidence="1" id="KW-0175">Coiled coil</keyword>
<accession>A0A2K0UUB5</accession>
<organism evidence="3 4">
    <name type="scientific">Gibberella nygamai</name>
    <name type="common">Bean root rot disease fungus</name>
    <name type="synonym">Fusarium nygamai</name>
    <dbReference type="NCBI Taxonomy" id="42673"/>
    <lineage>
        <taxon>Eukaryota</taxon>
        <taxon>Fungi</taxon>
        <taxon>Dikarya</taxon>
        <taxon>Ascomycota</taxon>
        <taxon>Pezizomycotina</taxon>
        <taxon>Sordariomycetes</taxon>
        <taxon>Hypocreomycetidae</taxon>
        <taxon>Hypocreales</taxon>
        <taxon>Nectriaceae</taxon>
        <taxon>Fusarium</taxon>
        <taxon>Fusarium fujikuroi species complex</taxon>
    </lineage>
</organism>
<evidence type="ECO:0000313" key="3">
    <source>
        <dbReference type="EMBL" id="PNP61354.1"/>
    </source>
</evidence>
<reference evidence="3 4" key="1">
    <citation type="submission" date="2017-06" db="EMBL/GenBank/DDBJ databases">
        <title>Genome of Fusarium nygamai isolate CS10214.</title>
        <authorList>
            <person name="Gardiner D.M."/>
            <person name="Obanor F."/>
            <person name="Kazan K."/>
        </authorList>
    </citation>
    <scope>NUCLEOTIDE SEQUENCE [LARGE SCALE GENOMIC DNA]</scope>
    <source>
        <strain evidence="3 4">CS10214</strain>
    </source>
</reference>
<dbReference type="OrthoDB" id="5089423at2759"/>
<name>A0A2K0UUB5_GIBNY</name>
<feature type="region of interest" description="Disordered" evidence="2">
    <location>
        <begin position="1"/>
        <end position="23"/>
    </location>
</feature>
<gene>
    <name evidence="3" type="ORF">FNYG_13913</name>
</gene>
<protein>
    <submittedName>
        <fullName evidence="3">Uncharacterized protein</fullName>
    </submittedName>
</protein>